<dbReference type="EMBL" id="MLIQ01000042">
    <property type="protein sequence ID" value="OHU47139.1"/>
    <property type="molecule type" value="Genomic_DNA"/>
</dbReference>
<evidence type="ECO:0000313" key="2">
    <source>
        <dbReference type="Proteomes" id="UP000180043"/>
    </source>
</evidence>
<protein>
    <submittedName>
        <fullName evidence="1">Uncharacterized protein</fullName>
    </submittedName>
</protein>
<organism evidence="1 2">
    <name type="scientific">Mycobacteroides chelonae</name>
    <name type="common">Mycobacterium chelonae</name>
    <dbReference type="NCBI Taxonomy" id="1774"/>
    <lineage>
        <taxon>Bacteria</taxon>
        <taxon>Bacillati</taxon>
        <taxon>Actinomycetota</taxon>
        <taxon>Actinomycetes</taxon>
        <taxon>Mycobacteriales</taxon>
        <taxon>Mycobacteriaceae</taxon>
        <taxon>Mycobacteroides</taxon>
    </lineage>
</organism>
<name>A0A1S1LH71_MYCCH</name>
<comment type="caution">
    <text evidence="1">The sequence shown here is derived from an EMBL/GenBank/DDBJ whole genome shotgun (WGS) entry which is preliminary data.</text>
</comment>
<evidence type="ECO:0000313" key="1">
    <source>
        <dbReference type="EMBL" id="OHU47139.1"/>
    </source>
</evidence>
<gene>
    <name evidence="1" type="ORF">BKG82_26130</name>
</gene>
<proteinExistence type="predicted"/>
<dbReference type="Proteomes" id="UP000180043">
    <property type="component" value="Unassembled WGS sequence"/>
</dbReference>
<sequence>MGDVSMLNLRTIQFWKPLDFDNFAQALMMRAQVSESVATGLLEIRRSLEVYSGDGIATASQRYREAASAMDTESDVLSQIRNVAEIVSTVVREIHPDVVAMYEWSTGSGVRNRVDDEDGTIIVEPSAPPEVKATAQEHQRRVQLALQKARMADEALTKVLQVTVGTEITVEQGRVDRNSRIDVDPTVLQKIAKATIDLEATASTRQRGVDQGTTVAHGLSWYGPTLDGMQSFAPYRAFAVACPTDWLCRRRKARSDLLTGLASSLYVVSALFENTDGRTAEQLARIT</sequence>
<dbReference type="AlphaFoldDB" id="A0A1S1LH71"/>
<reference evidence="1 2" key="1">
    <citation type="submission" date="2016-10" db="EMBL/GenBank/DDBJ databases">
        <title>Evaluation of Human, Veterinary and Environmental Mycobacterium chelonae Isolates by Core Genome Phylogenomic Analysis, Targeted Gene Comparison, and Anti-microbial Susceptibility Patterns: A Tale of Mistaken Identities.</title>
        <authorList>
            <person name="Fogelson S.B."/>
            <person name="Camus A.C."/>
            <person name="Lorenz W."/>
            <person name="Vasireddy R."/>
            <person name="Vasireddy S."/>
            <person name="Smith T."/>
            <person name="Brown-Elliott B.A."/>
            <person name="Wallace R.J.Jr."/>
            <person name="Hasan N.A."/>
            <person name="Reischl U."/>
            <person name="Sanchez S."/>
        </authorList>
    </citation>
    <scope>NUCLEOTIDE SEQUENCE [LARGE SCALE GENOMIC DNA]</scope>
    <source>
        <strain evidence="1 2">15515</strain>
    </source>
</reference>
<accession>A0A1S1LH71</accession>